<dbReference type="EMBL" id="JABCKV010000139">
    <property type="protein sequence ID" value="KAG5643040.1"/>
    <property type="molecule type" value="Genomic_DNA"/>
</dbReference>
<sequence length="76" mass="8488">MPGHTLHSANDHGVFSTFTPDEDTSLMSDPYAPAARTRRDHVELDTIWTTELQRDASPAHTMNYDLDPKYCVAATP</sequence>
<reference evidence="2" key="1">
    <citation type="submission" date="2020-07" db="EMBL/GenBank/DDBJ databases">
        <authorList>
            <person name="Nieuwenhuis M."/>
            <person name="Van De Peppel L.J.J."/>
        </authorList>
    </citation>
    <scope>NUCLEOTIDE SEQUENCE</scope>
    <source>
        <strain evidence="2">AP01</strain>
        <tissue evidence="2">Mycelium</tissue>
    </source>
</reference>
<accession>A0A9P7G583</accession>
<dbReference type="AlphaFoldDB" id="A0A9P7G583"/>
<evidence type="ECO:0000256" key="1">
    <source>
        <dbReference type="SAM" id="MobiDB-lite"/>
    </source>
</evidence>
<organism evidence="2 3">
    <name type="scientific">Asterophora parasitica</name>
    <dbReference type="NCBI Taxonomy" id="117018"/>
    <lineage>
        <taxon>Eukaryota</taxon>
        <taxon>Fungi</taxon>
        <taxon>Dikarya</taxon>
        <taxon>Basidiomycota</taxon>
        <taxon>Agaricomycotina</taxon>
        <taxon>Agaricomycetes</taxon>
        <taxon>Agaricomycetidae</taxon>
        <taxon>Agaricales</taxon>
        <taxon>Tricholomatineae</taxon>
        <taxon>Lyophyllaceae</taxon>
        <taxon>Asterophora</taxon>
    </lineage>
</organism>
<name>A0A9P7G583_9AGAR</name>
<feature type="region of interest" description="Disordered" evidence="1">
    <location>
        <begin position="1"/>
        <end position="38"/>
    </location>
</feature>
<reference evidence="2" key="2">
    <citation type="submission" date="2021-10" db="EMBL/GenBank/DDBJ databases">
        <title>Phylogenomics reveals ancestral predisposition of the termite-cultivated fungus Termitomyces towards a domesticated lifestyle.</title>
        <authorList>
            <person name="Auxier B."/>
            <person name="Grum-Grzhimaylo A."/>
            <person name="Cardenas M.E."/>
            <person name="Lodge J.D."/>
            <person name="Laessoe T."/>
            <person name="Pedersen O."/>
            <person name="Smith M.E."/>
            <person name="Kuyper T.W."/>
            <person name="Franco-Molano E.A."/>
            <person name="Baroni T.J."/>
            <person name="Aanen D.K."/>
        </authorList>
    </citation>
    <scope>NUCLEOTIDE SEQUENCE</scope>
    <source>
        <strain evidence="2">AP01</strain>
        <tissue evidence="2">Mycelium</tissue>
    </source>
</reference>
<gene>
    <name evidence="2" type="ORF">DXG03_001652</name>
</gene>
<dbReference type="Proteomes" id="UP000775547">
    <property type="component" value="Unassembled WGS sequence"/>
</dbReference>
<proteinExistence type="predicted"/>
<evidence type="ECO:0000313" key="3">
    <source>
        <dbReference type="Proteomes" id="UP000775547"/>
    </source>
</evidence>
<evidence type="ECO:0000313" key="2">
    <source>
        <dbReference type="EMBL" id="KAG5643040.1"/>
    </source>
</evidence>
<comment type="caution">
    <text evidence="2">The sequence shown here is derived from an EMBL/GenBank/DDBJ whole genome shotgun (WGS) entry which is preliminary data.</text>
</comment>
<keyword evidence="3" id="KW-1185">Reference proteome</keyword>
<protein>
    <submittedName>
        <fullName evidence="2">Uncharacterized protein</fullName>
    </submittedName>
</protein>